<dbReference type="SUPFAM" id="SSF49503">
    <property type="entry name" value="Cupredoxins"/>
    <property type="match status" value="3"/>
</dbReference>
<dbReference type="InterPro" id="IPR011706">
    <property type="entry name" value="Cu-oxidase_C"/>
</dbReference>
<protein>
    <recommendedName>
        <fullName evidence="5">laccase</fullName>
        <ecNumber evidence="5">1.10.3.2</ecNumber>
    </recommendedName>
</protein>
<feature type="non-terminal residue" evidence="17">
    <location>
        <position position="577"/>
    </location>
</feature>
<dbReference type="InterPro" id="IPR002355">
    <property type="entry name" value="Cu_oxidase_Cu_BS"/>
</dbReference>
<evidence type="ECO:0000256" key="1">
    <source>
        <dbReference type="ARBA" id="ARBA00000349"/>
    </source>
</evidence>
<dbReference type="CDD" id="cd13849">
    <property type="entry name" value="CuRO_1_LCC_plant"/>
    <property type="match status" value="1"/>
</dbReference>
<dbReference type="AlphaFoldDB" id="A0AA38C4Z1"/>
<accession>A0AA38C4Z1</accession>
<dbReference type="GO" id="GO:0046274">
    <property type="term" value="P:lignin catabolic process"/>
    <property type="evidence" value="ECO:0007669"/>
    <property type="project" value="UniProtKB-KW"/>
</dbReference>
<feature type="chain" id="PRO_5041289542" description="laccase" evidence="13">
    <location>
        <begin position="26"/>
        <end position="577"/>
    </location>
</feature>
<feature type="domain" description="Plastocyanin-like" evidence="16">
    <location>
        <begin position="35"/>
        <end position="148"/>
    </location>
</feature>
<keyword evidence="7" id="KW-0964">Secreted</keyword>
<keyword evidence="11" id="KW-0186">Copper</keyword>
<organism evidence="17 18">
    <name type="scientific">Taxus chinensis</name>
    <name type="common">Chinese yew</name>
    <name type="synonym">Taxus wallichiana var. chinensis</name>
    <dbReference type="NCBI Taxonomy" id="29808"/>
    <lineage>
        <taxon>Eukaryota</taxon>
        <taxon>Viridiplantae</taxon>
        <taxon>Streptophyta</taxon>
        <taxon>Embryophyta</taxon>
        <taxon>Tracheophyta</taxon>
        <taxon>Spermatophyta</taxon>
        <taxon>Pinopsida</taxon>
        <taxon>Pinidae</taxon>
        <taxon>Conifers II</taxon>
        <taxon>Cupressales</taxon>
        <taxon>Taxaceae</taxon>
        <taxon>Taxus</taxon>
    </lineage>
</organism>
<evidence type="ECO:0000259" key="15">
    <source>
        <dbReference type="Pfam" id="PF07731"/>
    </source>
</evidence>
<dbReference type="OMA" id="SQCPIAK"/>
<dbReference type="CDD" id="cd13875">
    <property type="entry name" value="CuRO_2_LCC_plant"/>
    <property type="match status" value="1"/>
</dbReference>
<feature type="domain" description="Plastocyanin-like" evidence="14">
    <location>
        <begin position="159"/>
        <end position="309"/>
    </location>
</feature>
<evidence type="ECO:0000256" key="12">
    <source>
        <dbReference type="ARBA" id="ARBA00023185"/>
    </source>
</evidence>
<evidence type="ECO:0000256" key="9">
    <source>
        <dbReference type="ARBA" id="ARBA00022737"/>
    </source>
</evidence>
<comment type="similarity">
    <text evidence="4">Belongs to the multicopper oxidase family.</text>
</comment>
<dbReference type="FunFam" id="2.60.40.420:FF:000049">
    <property type="entry name" value="Laccase"/>
    <property type="match status" value="1"/>
</dbReference>
<evidence type="ECO:0000256" key="4">
    <source>
        <dbReference type="ARBA" id="ARBA00010609"/>
    </source>
</evidence>
<dbReference type="InterPro" id="IPR034289">
    <property type="entry name" value="CuRO_3_LCC"/>
</dbReference>
<evidence type="ECO:0000256" key="5">
    <source>
        <dbReference type="ARBA" id="ARBA00012297"/>
    </source>
</evidence>
<comment type="caution">
    <text evidence="17">The sequence shown here is derived from an EMBL/GenBank/DDBJ whole genome shotgun (WGS) entry which is preliminary data.</text>
</comment>
<keyword evidence="6" id="KW-0052">Apoplast</keyword>
<comment type="subcellular location">
    <subcellularLocation>
        <location evidence="3">Secreted</location>
        <location evidence="3">Extracellular space</location>
        <location evidence="3">Apoplast</location>
    </subcellularLocation>
</comment>
<dbReference type="PANTHER" id="PTHR11709">
    <property type="entry name" value="MULTI-COPPER OXIDASE"/>
    <property type="match status" value="1"/>
</dbReference>
<dbReference type="InterPro" id="IPR008972">
    <property type="entry name" value="Cupredoxin"/>
</dbReference>
<keyword evidence="8" id="KW-0479">Metal-binding</keyword>
<dbReference type="NCBIfam" id="TIGR03389">
    <property type="entry name" value="laccase"/>
    <property type="match status" value="1"/>
</dbReference>
<evidence type="ECO:0000256" key="8">
    <source>
        <dbReference type="ARBA" id="ARBA00022723"/>
    </source>
</evidence>
<dbReference type="Gene3D" id="2.60.40.420">
    <property type="entry name" value="Cupredoxins - blue copper proteins"/>
    <property type="match status" value="3"/>
</dbReference>
<dbReference type="InterPro" id="IPR017761">
    <property type="entry name" value="Laccase"/>
</dbReference>
<dbReference type="EC" id="1.10.3.2" evidence="5"/>
<dbReference type="InterPro" id="IPR034288">
    <property type="entry name" value="CuRO_1_LCC"/>
</dbReference>
<comment type="cofactor">
    <cofactor evidence="2">
        <name>Cu cation</name>
        <dbReference type="ChEBI" id="CHEBI:23378"/>
    </cofactor>
</comment>
<dbReference type="CDD" id="cd13897">
    <property type="entry name" value="CuRO_3_LCC_plant"/>
    <property type="match status" value="1"/>
</dbReference>
<dbReference type="PROSITE" id="PS00079">
    <property type="entry name" value="MULTICOPPER_OXIDASE1"/>
    <property type="match status" value="1"/>
</dbReference>
<proteinExistence type="inferred from homology"/>
<feature type="domain" description="Plastocyanin-like" evidence="15">
    <location>
        <begin position="426"/>
        <end position="562"/>
    </location>
</feature>
<evidence type="ECO:0000256" key="6">
    <source>
        <dbReference type="ARBA" id="ARBA00022523"/>
    </source>
</evidence>
<evidence type="ECO:0000256" key="10">
    <source>
        <dbReference type="ARBA" id="ARBA00023002"/>
    </source>
</evidence>
<evidence type="ECO:0000256" key="3">
    <source>
        <dbReference type="ARBA" id="ARBA00004271"/>
    </source>
</evidence>
<dbReference type="PANTHER" id="PTHR11709:SF417">
    <property type="entry name" value="LACCASE-17"/>
    <property type="match status" value="1"/>
</dbReference>
<evidence type="ECO:0000256" key="11">
    <source>
        <dbReference type="ARBA" id="ARBA00023008"/>
    </source>
</evidence>
<keyword evidence="9" id="KW-0677">Repeat</keyword>
<keyword evidence="12" id="KW-0439">Lignin degradation</keyword>
<dbReference type="InterPro" id="IPR045087">
    <property type="entry name" value="Cu-oxidase_fam"/>
</dbReference>
<keyword evidence="18" id="KW-1185">Reference proteome</keyword>
<dbReference type="GO" id="GO:0005507">
    <property type="term" value="F:copper ion binding"/>
    <property type="evidence" value="ECO:0007669"/>
    <property type="project" value="InterPro"/>
</dbReference>
<dbReference type="FunFam" id="2.60.40.420:FF:000062">
    <property type="entry name" value="Laccase"/>
    <property type="match status" value="1"/>
</dbReference>
<feature type="signal peptide" evidence="13">
    <location>
        <begin position="1"/>
        <end position="25"/>
    </location>
</feature>
<name>A0AA38C4Z1_TAXCH</name>
<dbReference type="Pfam" id="PF07731">
    <property type="entry name" value="Cu-oxidase_2"/>
    <property type="match status" value="1"/>
</dbReference>
<comment type="catalytic activity">
    <reaction evidence="1">
        <text>4 hydroquinone + O2 = 4 benzosemiquinone + 2 H2O</text>
        <dbReference type="Rhea" id="RHEA:11276"/>
        <dbReference type="ChEBI" id="CHEBI:15377"/>
        <dbReference type="ChEBI" id="CHEBI:15379"/>
        <dbReference type="ChEBI" id="CHEBI:17594"/>
        <dbReference type="ChEBI" id="CHEBI:17977"/>
        <dbReference type="EC" id="1.10.3.2"/>
    </reaction>
</comment>
<gene>
    <name evidence="17" type="ORF">KI387_038494</name>
</gene>
<evidence type="ECO:0000256" key="13">
    <source>
        <dbReference type="SAM" id="SignalP"/>
    </source>
</evidence>
<evidence type="ECO:0000256" key="7">
    <source>
        <dbReference type="ARBA" id="ARBA00022525"/>
    </source>
</evidence>
<dbReference type="InterPro" id="IPR001117">
    <property type="entry name" value="Cu-oxidase_2nd"/>
</dbReference>
<dbReference type="Pfam" id="PF00394">
    <property type="entry name" value="Cu-oxidase"/>
    <property type="match status" value="1"/>
</dbReference>
<reference evidence="17 18" key="1">
    <citation type="journal article" date="2021" name="Nat. Plants">
        <title>The Taxus genome provides insights into paclitaxel biosynthesis.</title>
        <authorList>
            <person name="Xiong X."/>
            <person name="Gou J."/>
            <person name="Liao Q."/>
            <person name="Li Y."/>
            <person name="Zhou Q."/>
            <person name="Bi G."/>
            <person name="Li C."/>
            <person name="Du R."/>
            <person name="Wang X."/>
            <person name="Sun T."/>
            <person name="Guo L."/>
            <person name="Liang H."/>
            <person name="Lu P."/>
            <person name="Wu Y."/>
            <person name="Zhang Z."/>
            <person name="Ro D.K."/>
            <person name="Shang Y."/>
            <person name="Huang S."/>
            <person name="Yan J."/>
        </authorList>
    </citation>
    <scope>NUCLEOTIDE SEQUENCE [LARGE SCALE GENOMIC DNA]</scope>
    <source>
        <strain evidence="17">Ta-2019</strain>
    </source>
</reference>
<dbReference type="GO" id="GO:0052716">
    <property type="term" value="F:hydroquinone:oxygen oxidoreductase activity"/>
    <property type="evidence" value="ECO:0007669"/>
    <property type="project" value="UniProtKB-EC"/>
</dbReference>
<dbReference type="GO" id="GO:0048046">
    <property type="term" value="C:apoplast"/>
    <property type="evidence" value="ECO:0007669"/>
    <property type="project" value="UniProtKB-SubCell"/>
</dbReference>
<dbReference type="InterPro" id="IPR033138">
    <property type="entry name" value="Cu_oxidase_CS"/>
</dbReference>
<evidence type="ECO:0000256" key="2">
    <source>
        <dbReference type="ARBA" id="ARBA00001935"/>
    </source>
</evidence>
<evidence type="ECO:0000313" key="18">
    <source>
        <dbReference type="Proteomes" id="UP000824469"/>
    </source>
</evidence>
<dbReference type="Pfam" id="PF07732">
    <property type="entry name" value="Cu-oxidase_3"/>
    <property type="match status" value="1"/>
</dbReference>
<keyword evidence="10" id="KW-0560">Oxidoreductase</keyword>
<keyword evidence="13" id="KW-0732">Signal</keyword>
<dbReference type="InterPro" id="IPR034285">
    <property type="entry name" value="CuRO_2_LCC"/>
</dbReference>
<evidence type="ECO:0000259" key="14">
    <source>
        <dbReference type="Pfam" id="PF00394"/>
    </source>
</evidence>
<evidence type="ECO:0000313" key="17">
    <source>
        <dbReference type="EMBL" id="KAH9294906.1"/>
    </source>
</evidence>
<dbReference type="PROSITE" id="PS00080">
    <property type="entry name" value="MULTICOPPER_OXIDASE2"/>
    <property type="match status" value="1"/>
</dbReference>
<dbReference type="EMBL" id="JAHRHJ020000011">
    <property type="protein sequence ID" value="KAH9294906.1"/>
    <property type="molecule type" value="Genomic_DNA"/>
</dbReference>
<sequence>MEFGAATLIYLLSLSFSLVALLANAEIHYHTFVIEPKRVTRLCKTHDIITVNGQLPGPTLFVHNGDTLVVKAYNRAQYNATLHWHGVRQLRTGWADGPAYVTQCPIQPGGSYRYRFTIVEQEGTLWWHAHVSWLRATVYGALVIYPRRGALYPFPKPHEEIPLMLGEWWNRDPIAVVTQANLTGAAPNVSDAFTVNGQPGDLYPCSALETFRVYAGSGQTYLVRVVNAALNNELFFKIAKHEFTVVAVDAGYTKPYKTDVMMIAPGQTADILLTADQPAGSYYIAARAYTNQQAGTFDNSTTTAILEYIKEKGRHLHPLFGPRAILPQLPFYNDTATVTKFTRALRSLASREHPVDVPQSTDESLISTVGLGLLPCSPPGNICGGPNGTRISASMNNASFALPATTAMLQAYYFGGVNGNAVFTTDFPSSPPLVFDYTGQNIPRSLWAPVTGTTRVRVLEYNSSVQVVFQGTNIFVADNHPMHVHGYSFYVVGQGFGNFDPLQHPRAFNLVDPPKRNTVGVPLNGWTAIRFKADNPGMWFVHCHLDDHLTWGLAMAFLVKNGPSPLSTLKPPPPDLP</sequence>
<evidence type="ECO:0000259" key="16">
    <source>
        <dbReference type="Pfam" id="PF07732"/>
    </source>
</evidence>
<dbReference type="Proteomes" id="UP000824469">
    <property type="component" value="Unassembled WGS sequence"/>
</dbReference>
<dbReference type="InterPro" id="IPR011707">
    <property type="entry name" value="Cu-oxidase-like_N"/>
</dbReference>